<evidence type="ECO:0000256" key="3">
    <source>
        <dbReference type="ARBA" id="ARBA00023163"/>
    </source>
</evidence>
<evidence type="ECO:0000313" key="5">
    <source>
        <dbReference type="EMBL" id="EBA10254.1"/>
    </source>
</evidence>
<dbReference type="InterPro" id="IPR036390">
    <property type="entry name" value="WH_DNA-bd_sf"/>
</dbReference>
<dbReference type="PROSITE" id="PS50949">
    <property type="entry name" value="HTH_GNTR"/>
    <property type="match status" value="1"/>
</dbReference>
<comment type="caution">
    <text evidence="5">The sequence shown here is derived from an EMBL/GenBank/DDBJ whole genome shotgun (WGS) entry which is preliminary data.</text>
</comment>
<dbReference type="EMBL" id="AAYA01000001">
    <property type="protein sequence ID" value="EBA10254.1"/>
    <property type="molecule type" value="Genomic_DNA"/>
</dbReference>
<dbReference type="RefSeq" id="WP_005854949.1">
    <property type="nucleotide sequence ID" value="NZ_AAYA01000001.1"/>
</dbReference>
<dbReference type="SMART" id="SM00345">
    <property type="entry name" value="HTH_GNTR"/>
    <property type="match status" value="1"/>
</dbReference>
<dbReference type="InterPro" id="IPR036388">
    <property type="entry name" value="WH-like_DNA-bd_sf"/>
</dbReference>
<evidence type="ECO:0000313" key="6">
    <source>
        <dbReference type="Proteomes" id="UP000005713"/>
    </source>
</evidence>
<evidence type="ECO:0000256" key="2">
    <source>
        <dbReference type="ARBA" id="ARBA00023125"/>
    </source>
</evidence>
<dbReference type="Gene3D" id="1.10.10.10">
    <property type="entry name" value="Winged helix-like DNA-binding domain superfamily/Winged helix DNA-binding domain"/>
    <property type="match status" value="1"/>
</dbReference>
<dbReference type="GO" id="GO:0003677">
    <property type="term" value="F:DNA binding"/>
    <property type="evidence" value="ECO:0007669"/>
    <property type="project" value="UniProtKB-KW"/>
</dbReference>
<dbReference type="Gene3D" id="1.20.120.530">
    <property type="entry name" value="GntR ligand-binding domain-like"/>
    <property type="match status" value="1"/>
</dbReference>
<feature type="domain" description="HTH gntR-type" evidence="4">
    <location>
        <begin position="5"/>
        <end position="72"/>
    </location>
</feature>
<dbReference type="InterPro" id="IPR000524">
    <property type="entry name" value="Tscrpt_reg_HTH_GntR"/>
</dbReference>
<proteinExistence type="predicted"/>
<dbReference type="eggNOG" id="COG1802">
    <property type="taxonomic scope" value="Bacteria"/>
</dbReference>
<dbReference type="GO" id="GO:0003700">
    <property type="term" value="F:DNA-binding transcription factor activity"/>
    <property type="evidence" value="ECO:0007669"/>
    <property type="project" value="InterPro"/>
</dbReference>
<organism evidence="5 6">
    <name type="scientific">Sagittula stellata (strain ATCC 700073 / DSM 11524 / E-37)</name>
    <dbReference type="NCBI Taxonomy" id="388399"/>
    <lineage>
        <taxon>Bacteria</taxon>
        <taxon>Pseudomonadati</taxon>
        <taxon>Pseudomonadota</taxon>
        <taxon>Alphaproteobacteria</taxon>
        <taxon>Rhodobacterales</taxon>
        <taxon>Roseobacteraceae</taxon>
        <taxon>Sagittula</taxon>
    </lineage>
</organism>
<name>A3JXL8_SAGS3</name>
<dbReference type="Pfam" id="PF07729">
    <property type="entry name" value="FCD"/>
    <property type="match status" value="1"/>
</dbReference>
<dbReference type="InterPro" id="IPR008920">
    <property type="entry name" value="TF_FadR/GntR_C"/>
</dbReference>
<accession>A3JXL8</accession>
<evidence type="ECO:0000259" key="4">
    <source>
        <dbReference type="PROSITE" id="PS50949"/>
    </source>
</evidence>
<dbReference type="SMART" id="SM00895">
    <property type="entry name" value="FCD"/>
    <property type="match status" value="1"/>
</dbReference>
<keyword evidence="3" id="KW-0804">Transcription</keyword>
<dbReference type="Pfam" id="PF00392">
    <property type="entry name" value="GntR"/>
    <property type="match status" value="1"/>
</dbReference>
<sequence length="231" mass="25683">MRDISTQHQQIYQTLREQLISGQFSPGTNVSARAISQTMGVGLMPVRGAITRLVGERALEVQRNGRICVPALTAHRFEELMQARRQLEPLCAMRALPFMTPEKIADLQACDERMNQSYMTGDAGAYMRENYQFHFTLYRAGESEVLVPLLESVWMQFGPFMRSVFSMEEKSDIVDKHLMAIEAIRRSDADALGLAIHADIADAVHLLKQTLSDGSNARPLASNAAEGGEAP</sequence>
<evidence type="ECO:0000256" key="1">
    <source>
        <dbReference type="ARBA" id="ARBA00023015"/>
    </source>
</evidence>
<protein>
    <submittedName>
        <fullName evidence="5">Transcriptional regulator, GntR family protein</fullName>
    </submittedName>
</protein>
<dbReference type="Proteomes" id="UP000005713">
    <property type="component" value="Unassembled WGS sequence"/>
</dbReference>
<dbReference type="InterPro" id="IPR011711">
    <property type="entry name" value="GntR_C"/>
</dbReference>
<keyword evidence="2" id="KW-0238">DNA-binding</keyword>
<dbReference type="SUPFAM" id="SSF48008">
    <property type="entry name" value="GntR ligand-binding domain-like"/>
    <property type="match status" value="1"/>
</dbReference>
<keyword evidence="6" id="KW-1185">Reference proteome</keyword>
<reference evidence="5 6" key="1">
    <citation type="submission" date="2006-06" db="EMBL/GenBank/DDBJ databases">
        <authorList>
            <person name="Moran M.A."/>
            <person name="Ferriera S."/>
            <person name="Johnson J."/>
            <person name="Kravitz S."/>
            <person name="Beeson K."/>
            <person name="Sutton G."/>
            <person name="Rogers Y.-H."/>
            <person name="Friedman R."/>
            <person name="Frazier M."/>
            <person name="Venter J.C."/>
        </authorList>
    </citation>
    <scope>NUCLEOTIDE SEQUENCE [LARGE SCALE GENOMIC DNA]</scope>
    <source>
        <strain evidence="5 6">E-37</strain>
    </source>
</reference>
<dbReference type="AlphaFoldDB" id="A3JXL8"/>
<dbReference type="SUPFAM" id="SSF46785">
    <property type="entry name" value="Winged helix' DNA-binding domain"/>
    <property type="match status" value="1"/>
</dbReference>
<dbReference type="PANTHER" id="PTHR43537">
    <property type="entry name" value="TRANSCRIPTIONAL REGULATOR, GNTR FAMILY"/>
    <property type="match status" value="1"/>
</dbReference>
<dbReference type="PANTHER" id="PTHR43537:SF39">
    <property type="entry name" value="HTH-TYPE TRANSCRIPTIONAL REGULATOR MCBR"/>
    <property type="match status" value="1"/>
</dbReference>
<gene>
    <name evidence="5" type="ORF">SSE37_19652</name>
</gene>
<keyword evidence="1" id="KW-0805">Transcription regulation</keyword>